<feature type="domain" description="Reverse transcriptase Ty1/copia-type" evidence="2">
    <location>
        <begin position="309"/>
        <end position="446"/>
    </location>
</feature>
<dbReference type="InterPro" id="IPR025724">
    <property type="entry name" value="GAG-pre-integrase_dom"/>
</dbReference>
<proteinExistence type="predicted"/>
<gene>
    <name evidence="4" type="ORF">A2U01_0003173</name>
</gene>
<name>A0A392M4S5_9FABA</name>
<dbReference type="SUPFAM" id="SSF56672">
    <property type="entry name" value="DNA/RNA polymerases"/>
    <property type="match status" value="1"/>
</dbReference>
<dbReference type="Proteomes" id="UP000265520">
    <property type="component" value="Unassembled WGS sequence"/>
</dbReference>
<feature type="non-terminal residue" evidence="4">
    <location>
        <position position="611"/>
    </location>
</feature>
<dbReference type="CDD" id="cd09272">
    <property type="entry name" value="RNase_HI_RT_Ty1"/>
    <property type="match status" value="1"/>
</dbReference>
<dbReference type="PANTHER" id="PTHR11439:SF486">
    <property type="entry name" value="RLK (RECEPTOR-LIKE KINASE) PROTEIN, PUTATIVE-RELATED"/>
    <property type="match status" value="1"/>
</dbReference>
<comment type="caution">
    <text evidence="4">The sequence shown here is derived from an EMBL/GenBank/DDBJ whole genome shotgun (WGS) entry which is preliminary data.</text>
</comment>
<feature type="domain" description="GAG-pre-integrase" evidence="3">
    <location>
        <begin position="96"/>
        <end position="164"/>
    </location>
</feature>
<organism evidence="4 5">
    <name type="scientific">Trifolium medium</name>
    <dbReference type="NCBI Taxonomy" id="97028"/>
    <lineage>
        <taxon>Eukaryota</taxon>
        <taxon>Viridiplantae</taxon>
        <taxon>Streptophyta</taxon>
        <taxon>Embryophyta</taxon>
        <taxon>Tracheophyta</taxon>
        <taxon>Spermatophyta</taxon>
        <taxon>Magnoliopsida</taxon>
        <taxon>eudicotyledons</taxon>
        <taxon>Gunneridae</taxon>
        <taxon>Pentapetalae</taxon>
        <taxon>rosids</taxon>
        <taxon>fabids</taxon>
        <taxon>Fabales</taxon>
        <taxon>Fabaceae</taxon>
        <taxon>Papilionoideae</taxon>
        <taxon>50 kb inversion clade</taxon>
        <taxon>NPAAA clade</taxon>
        <taxon>Hologalegina</taxon>
        <taxon>IRL clade</taxon>
        <taxon>Trifolieae</taxon>
        <taxon>Trifolium</taxon>
    </lineage>
</organism>
<feature type="compositionally biased region" description="Acidic residues" evidence="1">
    <location>
        <begin position="243"/>
        <end position="254"/>
    </location>
</feature>
<dbReference type="InterPro" id="IPR013103">
    <property type="entry name" value="RVT_2"/>
</dbReference>
<feature type="region of interest" description="Disordered" evidence="1">
    <location>
        <begin position="225"/>
        <end position="254"/>
    </location>
</feature>
<protein>
    <submittedName>
        <fullName evidence="4">Gag-pol polyprotein</fullName>
    </submittedName>
</protein>
<feature type="compositionally biased region" description="Polar residues" evidence="1">
    <location>
        <begin position="225"/>
        <end position="234"/>
    </location>
</feature>
<accession>A0A392M4S5</accession>
<dbReference type="EMBL" id="LXQA010003590">
    <property type="protein sequence ID" value="MCH82370.1"/>
    <property type="molecule type" value="Genomic_DNA"/>
</dbReference>
<dbReference type="AlphaFoldDB" id="A0A392M4S5"/>
<reference evidence="4 5" key="1">
    <citation type="journal article" date="2018" name="Front. Plant Sci.">
        <title>Red Clover (Trifolium pratense) and Zigzag Clover (T. medium) - A Picture of Genomic Similarities and Differences.</title>
        <authorList>
            <person name="Dluhosova J."/>
            <person name="Istvanek J."/>
            <person name="Nedelnik J."/>
            <person name="Repkova J."/>
        </authorList>
    </citation>
    <scope>NUCLEOTIDE SEQUENCE [LARGE SCALE GENOMIC DNA]</scope>
    <source>
        <strain evidence="5">cv. 10/8</strain>
        <tissue evidence="4">Leaf</tissue>
    </source>
</reference>
<dbReference type="InterPro" id="IPR043502">
    <property type="entry name" value="DNA/RNA_pol_sf"/>
</dbReference>
<evidence type="ECO:0000259" key="2">
    <source>
        <dbReference type="Pfam" id="PF07727"/>
    </source>
</evidence>
<dbReference type="Pfam" id="PF07727">
    <property type="entry name" value="RVT_2"/>
    <property type="match status" value="1"/>
</dbReference>
<evidence type="ECO:0000256" key="1">
    <source>
        <dbReference type="SAM" id="MobiDB-lite"/>
    </source>
</evidence>
<dbReference type="PANTHER" id="PTHR11439">
    <property type="entry name" value="GAG-POL-RELATED RETROTRANSPOSON"/>
    <property type="match status" value="1"/>
</dbReference>
<keyword evidence="5" id="KW-1185">Reference proteome</keyword>
<dbReference type="Pfam" id="PF13976">
    <property type="entry name" value="gag_pre-integrs"/>
    <property type="match status" value="1"/>
</dbReference>
<evidence type="ECO:0000313" key="4">
    <source>
        <dbReference type="EMBL" id="MCH82370.1"/>
    </source>
</evidence>
<evidence type="ECO:0000259" key="3">
    <source>
        <dbReference type="Pfam" id="PF13976"/>
    </source>
</evidence>
<sequence>MTSADNDVTKPKPYPTSYVTFGDGAKSEIKGIGELINDDLPKLDDVLLVKELTANLISISQLCDQGLSVNFTKTRCVVMNAKEEVLMKGIRTKDNCYLWVPQESEISSTCLTSKEDNVKLWHQKLGHLHLRGMKEAIVVEAVRGLPEFNIEEGTICGECQIGKQIKMSHPKVQHLSTTSVRDLLHMDLMRPMQMESLDGKKEYNSKAKVIVESISVVIDDAPTTTLSDATTNAAPSIPQGSFEIDEGEPQDDNTDDEVLEVRQPTFSKGPSTRIQKNHPQDLTIGQLDRGVTTRSREVVSNSCFVSKIEPKRFVDPTQPDYVYKLKKAIYGLKQAPRTWYVFLVSNGYRKGGNDKTLFVTEEGGNLLIAQIYVDDIVFGVMSGHMVKHFVQQMQTEFEMSMVGELTYFLGLQIKQMEETIFITQSKYAKNMVKKFGLDNAGHKRTPAPTHLKLTKDEKGVSVDQSLYRSMIGSLLYLTASRPDIAFTVGVCARYQADPKTSHLLQVKRIFKYINGTCDYGMLYTHGGGSTLVGYCDADWAGSVDDRNSTSGECFFLGNNLISWFSKKQNYVSLSTAEAEYIAAGSSCSQLVWMKQMLKEYNVEQDVMTLYC</sequence>
<evidence type="ECO:0000313" key="5">
    <source>
        <dbReference type="Proteomes" id="UP000265520"/>
    </source>
</evidence>